<evidence type="ECO:0000256" key="3">
    <source>
        <dbReference type="ARBA" id="ARBA00023274"/>
    </source>
</evidence>
<dbReference type="PROSITE" id="PS50881">
    <property type="entry name" value="S5_DSRBD"/>
    <property type="match status" value="1"/>
</dbReference>
<dbReference type="GO" id="GO:1990904">
    <property type="term" value="C:ribonucleoprotein complex"/>
    <property type="evidence" value="ECO:0007669"/>
    <property type="project" value="UniProtKB-UniRule"/>
</dbReference>
<evidence type="ECO:0000256" key="4">
    <source>
        <dbReference type="PROSITE-ProRule" id="PRU00268"/>
    </source>
</evidence>
<evidence type="ECO:0000313" key="7">
    <source>
        <dbReference type="EMBL" id="QEM01798.1"/>
    </source>
</evidence>
<accession>A0A5C1HA38</accession>
<dbReference type="GO" id="GO:0006412">
    <property type="term" value="P:translation"/>
    <property type="evidence" value="ECO:0007669"/>
    <property type="project" value="InterPro"/>
</dbReference>
<evidence type="ECO:0000256" key="2">
    <source>
        <dbReference type="ARBA" id="ARBA00022980"/>
    </source>
</evidence>
<dbReference type="Gene3D" id="3.30.230.10">
    <property type="match status" value="1"/>
</dbReference>
<dbReference type="AlphaFoldDB" id="A0A5C1HA38"/>
<feature type="domain" description="S5 DRBM" evidence="6">
    <location>
        <begin position="101"/>
        <end position="164"/>
    </location>
</feature>
<dbReference type="PANTHER" id="PTHR48277">
    <property type="entry name" value="MITOCHONDRIAL RIBOSOMAL PROTEIN S5"/>
    <property type="match status" value="1"/>
</dbReference>
<dbReference type="Pfam" id="PF00333">
    <property type="entry name" value="Ribosomal_S5"/>
    <property type="match status" value="1"/>
</dbReference>
<gene>
    <name evidence="7" type="primary">rps5</name>
</gene>
<dbReference type="Gene3D" id="3.30.160.20">
    <property type="match status" value="1"/>
</dbReference>
<dbReference type="GO" id="GO:0005840">
    <property type="term" value="C:ribosome"/>
    <property type="evidence" value="ECO:0007669"/>
    <property type="project" value="UniProtKB-KW"/>
</dbReference>
<dbReference type="InterPro" id="IPR000851">
    <property type="entry name" value="Ribosomal_uS5"/>
</dbReference>
<evidence type="ECO:0000256" key="1">
    <source>
        <dbReference type="ARBA" id="ARBA00008945"/>
    </source>
</evidence>
<dbReference type="GO" id="GO:0003723">
    <property type="term" value="F:RNA binding"/>
    <property type="evidence" value="ECO:0007669"/>
    <property type="project" value="InterPro"/>
</dbReference>
<comment type="similarity">
    <text evidence="1 5">Belongs to the universal ribosomal protein uS5 family.</text>
</comment>
<organism evidence="7">
    <name type="scientific">Nephromyces sp. ex Molgula occidentalis</name>
    <dbReference type="NCBI Taxonomy" id="2544991"/>
    <lineage>
        <taxon>Eukaryota</taxon>
        <taxon>Sar</taxon>
        <taxon>Alveolata</taxon>
        <taxon>Apicomplexa</taxon>
        <taxon>Aconoidasida</taxon>
        <taxon>Nephromycida</taxon>
        <taxon>Nephromyces</taxon>
    </lineage>
</organism>
<dbReference type="GO" id="GO:0003735">
    <property type="term" value="F:structural constituent of ribosome"/>
    <property type="evidence" value="ECO:0007669"/>
    <property type="project" value="UniProtKB-UniRule"/>
</dbReference>
<dbReference type="Pfam" id="PF03719">
    <property type="entry name" value="Ribosomal_S5_C"/>
    <property type="match status" value="1"/>
</dbReference>
<proteinExistence type="inferred from homology"/>
<sequence length="272" mass="33238">MIKLNINFKTLKKQKLISYYWFYYNLNKIYFNYKIFKNWIYILIYIYFYKKFLDYFIILYLFLKFINYKIFFDIIKYINFNRTFKNINFKQYNHFNLLNKIKYKILEIKKISKTTKKGRNKKFKIICISGNYNNWFGLGQSTDIQISNAINKAYKNSLKNIYIINQNKLKNFYNYNFFLKYKSSYLLVNSLLKNKGGIKSALYLKNIFELSGCNNINTKIIKSHNKLNILKAFLKKLMLNNKYLKLNFNKIFNINKEYLNYIINSLKLLINI</sequence>
<keyword evidence="3 4" id="KW-0687">Ribonucleoprotein</keyword>
<keyword evidence="2 4" id="KW-0689">Ribosomal protein</keyword>
<dbReference type="InterPro" id="IPR014721">
    <property type="entry name" value="Ribsml_uS5_D2-typ_fold_subgr"/>
</dbReference>
<dbReference type="PANTHER" id="PTHR48277:SF1">
    <property type="entry name" value="MITOCHONDRIAL RIBOSOMAL PROTEIN S5"/>
    <property type="match status" value="1"/>
</dbReference>
<dbReference type="InterPro" id="IPR005324">
    <property type="entry name" value="Ribosomal_uS5_C"/>
</dbReference>
<evidence type="ECO:0000256" key="5">
    <source>
        <dbReference type="RuleBase" id="RU003823"/>
    </source>
</evidence>
<dbReference type="EMBL" id="MK573207">
    <property type="protein sequence ID" value="QEM01798.1"/>
    <property type="molecule type" value="Genomic_DNA"/>
</dbReference>
<protein>
    <submittedName>
        <fullName evidence="7">30S ribosomal protein S5</fullName>
    </submittedName>
</protein>
<evidence type="ECO:0000259" key="6">
    <source>
        <dbReference type="PROSITE" id="PS50881"/>
    </source>
</evidence>
<dbReference type="SUPFAM" id="SSF54768">
    <property type="entry name" value="dsRNA-binding domain-like"/>
    <property type="match status" value="1"/>
</dbReference>
<reference evidence="7" key="1">
    <citation type="journal article" date="2019" name="Genome Biol. Evol.">
        <title>Nephromyces represents a diverse and novel lineage of the Apicomplexa that has retained apicoplasts.</title>
        <authorList>
            <person name="Munoz-Gomez S.A."/>
            <person name="Durnin K."/>
            <person name="Eme L."/>
            <person name="Paight C."/>
            <person name="Lane C.E."/>
            <person name="Saffo M.B."/>
            <person name="Slamovits C.H."/>
        </authorList>
    </citation>
    <scope>NUCLEOTIDE SEQUENCE</scope>
    <source>
        <strain evidence="7">678</strain>
    </source>
</reference>
<dbReference type="InterPro" id="IPR013810">
    <property type="entry name" value="Ribosomal_uS5_N"/>
</dbReference>
<name>A0A5C1HA38_9APIC</name>